<dbReference type="EMBL" id="JAPDMZ010000202">
    <property type="protein sequence ID" value="KAK0546208.1"/>
    <property type="molecule type" value="Genomic_DNA"/>
</dbReference>
<evidence type="ECO:0000313" key="2">
    <source>
        <dbReference type="Proteomes" id="UP001176517"/>
    </source>
</evidence>
<keyword evidence="2" id="KW-1185">Reference proteome</keyword>
<dbReference type="AlphaFoldDB" id="A0AAN6JW20"/>
<name>A0AAN6JW20_9BASI</name>
<reference evidence="1" key="1">
    <citation type="journal article" date="2023" name="PhytoFront">
        <title>Draft Genome Resources of Seven Strains of Tilletia horrida, Causal Agent of Kernel Smut of Rice.</title>
        <authorList>
            <person name="Khanal S."/>
            <person name="Antony Babu S."/>
            <person name="Zhou X.G."/>
        </authorList>
    </citation>
    <scope>NUCLEOTIDE SEQUENCE</scope>
    <source>
        <strain evidence="1">TX6</strain>
    </source>
</reference>
<organism evidence="1 2">
    <name type="scientific">Tilletia horrida</name>
    <dbReference type="NCBI Taxonomy" id="155126"/>
    <lineage>
        <taxon>Eukaryota</taxon>
        <taxon>Fungi</taxon>
        <taxon>Dikarya</taxon>
        <taxon>Basidiomycota</taxon>
        <taxon>Ustilaginomycotina</taxon>
        <taxon>Exobasidiomycetes</taxon>
        <taxon>Tilletiales</taxon>
        <taxon>Tilletiaceae</taxon>
        <taxon>Tilletia</taxon>
    </lineage>
</organism>
<accession>A0AAN6JW20</accession>
<protein>
    <submittedName>
        <fullName evidence="1">Uncharacterized protein</fullName>
    </submittedName>
</protein>
<evidence type="ECO:0000313" key="1">
    <source>
        <dbReference type="EMBL" id="KAK0546208.1"/>
    </source>
</evidence>
<comment type="caution">
    <text evidence="1">The sequence shown here is derived from an EMBL/GenBank/DDBJ whole genome shotgun (WGS) entry which is preliminary data.</text>
</comment>
<dbReference type="Proteomes" id="UP001176517">
    <property type="component" value="Unassembled WGS sequence"/>
</dbReference>
<gene>
    <name evidence="1" type="ORF">OC846_005366</name>
</gene>
<proteinExistence type="predicted"/>
<sequence>MTYSPFSLSPFLVKQAILTKDLGPTLQTAHKNVTGVAQLVTKSADKAAHVTSRLEPLALKVTGIANCVVGGLCVGNAIFEKCLPEDQRIVQGVTGLFLFGVGLVFSPISVPVATLAFSTGFGYKAATTSS</sequence>